<dbReference type="AlphaFoldDB" id="A0A8K0JXT0"/>
<keyword evidence="4" id="KW-1185">Reference proteome</keyword>
<reference evidence="3" key="1">
    <citation type="submission" date="2013-04" db="EMBL/GenBank/DDBJ databases">
        <authorList>
            <person name="Qu J."/>
            <person name="Murali S.C."/>
            <person name="Bandaranaike D."/>
            <person name="Bellair M."/>
            <person name="Blankenburg K."/>
            <person name="Chao H."/>
            <person name="Dinh H."/>
            <person name="Doddapaneni H."/>
            <person name="Downs B."/>
            <person name="Dugan-Rocha S."/>
            <person name="Elkadiri S."/>
            <person name="Gnanaolivu R.D."/>
            <person name="Hernandez B."/>
            <person name="Javaid M."/>
            <person name="Jayaseelan J.C."/>
            <person name="Lee S."/>
            <person name="Li M."/>
            <person name="Ming W."/>
            <person name="Munidasa M."/>
            <person name="Muniz J."/>
            <person name="Nguyen L."/>
            <person name="Ongeri F."/>
            <person name="Osuji N."/>
            <person name="Pu L.-L."/>
            <person name="Puazo M."/>
            <person name="Qu C."/>
            <person name="Quiroz J."/>
            <person name="Raj R."/>
            <person name="Weissenberger G."/>
            <person name="Xin Y."/>
            <person name="Zou X."/>
            <person name="Han Y."/>
            <person name="Richards S."/>
            <person name="Worley K."/>
            <person name="Muzny D."/>
            <person name="Gibbs R."/>
        </authorList>
    </citation>
    <scope>NUCLEOTIDE SEQUENCE</scope>
    <source>
        <strain evidence="3">Sampled in the wild</strain>
    </source>
</reference>
<dbReference type="InterPro" id="IPR003108">
    <property type="entry name" value="GAR_dom"/>
</dbReference>
<feature type="region of interest" description="Disordered" evidence="1">
    <location>
        <begin position="1"/>
        <end position="90"/>
    </location>
</feature>
<comment type="caution">
    <text evidence="3">The sequence shown here is derived from an EMBL/GenBank/DDBJ whole genome shotgun (WGS) entry which is preliminary data.</text>
</comment>
<organism evidence="3 4">
    <name type="scientific">Ladona fulva</name>
    <name type="common">Scarce chaser dragonfly</name>
    <name type="synonym">Libellula fulva</name>
    <dbReference type="NCBI Taxonomy" id="123851"/>
    <lineage>
        <taxon>Eukaryota</taxon>
        <taxon>Metazoa</taxon>
        <taxon>Ecdysozoa</taxon>
        <taxon>Arthropoda</taxon>
        <taxon>Hexapoda</taxon>
        <taxon>Insecta</taxon>
        <taxon>Pterygota</taxon>
        <taxon>Palaeoptera</taxon>
        <taxon>Odonata</taxon>
        <taxon>Epiprocta</taxon>
        <taxon>Anisoptera</taxon>
        <taxon>Libelluloidea</taxon>
        <taxon>Libellulidae</taxon>
        <taxon>Ladona</taxon>
    </lineage>
</organism>
<name>A0A8K0JXT0_LADFU</name>
<reference evidence="3" key="2">
    <citation type="submission" date="2017-10" db="EMBL/GenBank/DDBJ databases">
        <title>Ladona fulva Genome sequencing and assembly.</title>
        <authorList>
            <person name="Murali S."/>
            <person name="Richards S."/>
            <person name="Bandaranaike D."/>
            <person name="Bellair M."/>
            <person name="Blankenburg K."/>
            <person name="Chao H."/>
            <person name="Dinh H."/>
            <person name="Doddapaneni H."/>
            <person name="Dugan-Rocha S."/>
            <person name="Elkadiri S."/>
            <person name="Gnanaolivu R."/>
            <person name="Hernandez B."/>
            <person name="Skinner E."/>
            <person name="Javaid M."/>
            <person name="Lee S."/>
            <person name="Li M."/>
            <person name="Ming W."/>
            <person name="Munidasa M."/>
            <person name="Muniz J."/>
            <person name="Nguyen L."/>
            <person name="Hughes D."/>
            <person name="Osuji N."/>
            <person name="Pu L.-L."/>
            <person name="Puazo M."/>
            <person name="Qu C."/>
            <person name="Quiroz J."/>
            <person name="Raj R."/>
            <person name="Weissenberger G."/>
            <person name="Xin Y."/>
            <person name="Zou X."/>
            <person name="Han Y."/>
            <person name="Worley K."/>
            <person name="Muzny D."/>
            <person name="Gibbs R."/>
        </authorList>
    </citation>
    <scope>NUCLEOTIDE SEQUENCE</scope>
    <source>
        <strain evidence="3">Sampled in the wild</strain>
    </source>
</reference>
<evidence type="ECO:0000256" key="1">
    <source>
        <dbReference type="SAM" id="MobiDB-lite"/>
    </source>
</evidence>
<dbReference type="Proteomes" id="UP000792457">
    <property type="component" value="Unassembled WGS sequence"/>
</dbReference>
<proteinExistence type="predicted"/>
<accession>A0A8K0JXT0</accession>
<gene>
    <name evidence="3" type="ORF">J437_LFUL005107</name>
</gene>
<feature type="non-terminal residue" evidence="3">
    <location>
        <position position="1"/>
    </location>
</feature>
<protein>
    <recommendedName>
        <fullName evidence="2">GAR domain-containing protein</fullName>
    </recommendedName>
</protein>
<feature type="compositionally biased region" description="Low complexity" evidence="1">
    <location>
        <begin position="8"/>
        <end position="19"/>
    </location>
</feature>
<evidence type="ECO:0000313" key="4">
    <source>
        <dbReference type="Proteomes" id="UP000792457"/>
    </source>
</evidence>
<sequence>MGSGCRWGGSSSSSPGPRVGRPRSADRRSLLAGEGCGRSGVNGHLRRAKSEGAGKVGGGTSDGIPSDGTEDDWGSGSRGSGDDLDMDLDLPLTEPTVRGLRRNCMDRGSHGDHCMRDADITELDRRVQQVARMAQRQCQCKGGKCSKLKVRKLGEGKYSIAGRNVFI</sequence>
<dbReference type="OrthoDB" id="206130at2759"/>
<dbReference type="EMBL" id="KZ308206">
    <property type="protein sequence ID" value="KAG8224665.1"/>
    <property type="molecule type" value="Genomic_DNA"/>
</dbReference>
<feature type="domain" description="GAR" evidence="2">
    <location>
        <begin position="121"/>
        <end position="167"/>
    </location>
</feature>
<evidence type="ECO:0000259" key="2">
    <source>
        <dbReference type="PROSITE" id="PS51460"/>
    </source>
</evidence>
<dbReference type="PROSITE" id="PS51460">
    <property type="entry name" value="GAR"/>
    <property type="match status" value="1"/>
</dbReference>
<evidence type="ECO:0000313" key="3">
    <source>
        <dbReference type="EMBL" id="KAG8224665.1"/>
    </source>
</evidence>
<dbReference type="GO" id="GO:0008017">
    <property type="term" value="F:microtubule binding"/>
    <property type="evidence" value="ECO:0007669"/>
    <property type="project" value="InterPro"/>
</dbReference>